<dbReference type="InterPro" id="IPR009080">
    <property type="entry name" value="tRNAsynth_Ia_anticodon-bd"/>
</dbReference>
<dbReference type="Proteomes" id="UP001151760">
    <property type="component" value="Unassembled WGS sequence"/>
</dbReference>
<reference evidence="1" key="1">
    <citation type="journal article" date="2022" name="Int. J. Mol. Sci.">
        <title>Draft Genome of Tanacetum Coccineum: Genomic Comparison of Closely Related Tanacetum-Family Plants.</title>
        <authorList>
            <person name="Yamashiro T."/>
            <person name="Shiraishi A."/>
            <person name="Nakayama K."/>
            <person name="Satake H."/>
        </authorList>
    </citation>
    <scope>NUCLEOTIDE SEQUENCE</scope>
</reference>
<name>A0ABQ5AJQ0_9ASTR</name>
<keyword evidence="2" id="KW-1185">Reference proteome</keyword>
<accession>A0ABQ5AJQ0</accession>
<proteinExistence type="predicted"/>
<organism evidence="1 2">
    <name type="scientific">Tanacetum coccineum</name>
    <dbReference type="NCBI Taxonomy" id="301880"/>
    <lineage>
        <taxon>Eukaryota</taxon>
        <taxon>Viridiplantae</taxon>
        <taxon>Streptophyta</taxon>
        <taxon>Embryophyta</taxon>
        <taxon>Tracheophyta</taxon>
        <taxon>Spermatophyta</taxon>
        <taxon>Magnoliopsida</taxon>
        <taxon>eudicotyledons</taxon>
        <taxon>Gunneridae</taxon>
        <taxon>Pentapetalae</taxon>
        <taxon>asterids</taxon>
        <taxon>campanulids</taxon>
        <taxon>Asterales</taxon>
        <taxon>Asteraceae</taxon>
        <taxon>Asteroideae</taxon>
        <taxon>Anthemideae</taxon>
        <taxon>Anthemidinae</taxon>
        <taxon>Tanacetum</taxon>
    </lineage>
</organism>
<evidence type="ECO:0000313" key="2">
    <source>
        <dbReference type="Proteomes" id="UP001151760"/>
    </source>
</evidence>
<dbReference type="SUPFAM" id="SSF47323">
    <property type="entry name" value="Anticodon-binding domain of a subclass of class I aminoacyl-tRNA synthetases"/>
    <property type="match status" value="1"/>
</dbReference>
<protein>
    <submittedName>
        <fullName evidence="1">Probable methionine--tRNA ligase</fullName>
    </submittedName>
</protein>
<comment type="caution">
    <text evidence="1">The sequence shown here is derived from an EMBL/GenBank/DDBJ whole genome shotgun (WGS) entry which is preliminary data.</text>
</comment>
<dbReference type="EMBL" id="BQNB010012358">
    <property type="protein sequence ID" value="GJT02561.1"/>
    <property type="molecule type" value="Genomic_DNA"/>
</dbReference>
<evidence type="ECO:0000313" key="1">
    <source>
        <dbReference type="EMBL" id="GJT02561.1"/>
    </source>
</evidence>
<reference evidence="1" key="2">
    <citation type="submission" date="2022-01" db="EMBL/GenBank/DDBJ databases">
        <authorList>
            <person name="Yamashiro T."/>
            <person name="Shiraishi A."/>
            <person name="Satake H."/>
            <person name="Nakayama K."/>
        </authorList>
    </citation>
    <scope>NUCLEOTIDE SEQUENCE</scope>
</reference>
<sequence length="135" mass="15295">MKLEPYIVVESEDGIDAYYDQPTYSRVLSFIAKPGLGDGKGLGYSSIISDAPGADLHSLWKEFANKIGDYVDKYVKAMEKVKLKKGLECPMKISGEGNAYLQVKFEGDINQVVAYYKRNLYYNWHYADAIYDLRG</sequence>
<gene>
    <name evidence="1" type="ORF">Tco_0823730</name>
</gene>
<dbReference type="Gene3D" id="1.10.730.10">
    <property type="entry name" value="Isoleucyl-tRNA Synthetase, Domain 1"/>
    <property type="match status" value="1"/>
</dbReference>
<keyword evidence="1" id="KW-0436">Ligase</keyword>
<dbReference type="GO" id="GO:0016874">
    <property type="term" value="F:ligase activity"/>
    <property type="evidence" value="ECO:0007669"/>
    <property type="project" value="UniProtKB-KW"/>
</dbReference>